<feature type="compositionally biased region" description="Basic and acidic residues" evidence="11">
    <location>
        <begin position="1001"/>
        <end position="1012"/>
    </location>
</feature>
<feature type="compositionally biased region" description="Basic and acidic residues" evidence="11">
    <location>
        <begin position="723"/>
        <end position="746"/>
    </location>
</feature>
<dbReference type="FunFam" id="2.60.40.10:FF:000107">
    <property type="entry name" value="Myosin, light chain kinase a"/>
    <property type="match status" value="1"/>
</dbReference>
<feature type="domain" description="Protein kinase" evidence="12">
    <location>
        <begin position="2037"/>
        <end position="2289"/>
    </location>
</feature>
<dbReference type="GO" id="GO:0003007">
    <property type="term" value="P:heart morphogenesis"/>
    <property type="evidence" value="ECO:0007669"/>
    <property type="project" value="UniProtKB-ARBA"/>
</dbReference>
<dbReference type="GO" id="GO:0055013">
    <property type="term" value="P:cardiac muscle cell development"/>
    <property type="evidence" value="ECO:0007669"/>
    <property type="project" value="UniProtKB-ARBA"/>
</dbReference>
<feature type="region of interest" description="Disordered" evidence="11">
    <location>
        <begin position="1468"/>
        <end position="1503"/>
    </location>
</feature>
<reference evidence="14 15" key="1">
    <citation type="journal article" date="2013" name="Science">
        <title>Genomic diversity and evolution of the head crest in the rock pigeon.</title>
        <authorList>
            <person name="Shapiro M.D."/>
            <person name="Kronenberg Z."/>
            <person name="Li C."/>
            <person name="Domyan E.T."/>
            <person name="Pan H."/>
            <person name="Campbell M."/>
            <person name="Tan H."/>
            <person name="Huff C.D."/>
            <person name="Hu H."/>
            <person name="Vickrey A.I."/>
            <person name="Nielsen S.C."/>
            <person name="Stringham S.A."/>
            <person name="Hu H."/>
            <person name="Willerslev E."/>
            <person name="Gilbert M.T."/>
            <person name="Yandell M."/>
            <person name="Zhang G."/>
            <person name="Wang J."/>
        </authorList>
    </citation>
    <scope>NUCLEOTIDE SEQUENCE [LARGE SCALE GENOMIC DNA]</scope>
    <source>
        <tissue evidence="14">Blood</tissue>
    </source>
</reference>
<dbReference type="GO" id="GO:0004674">
    <property type="term" value="F:protein serine/threonine kinase activity"/>
    <property type="evidence" value="ECO:0007669"/>
    <property type="project" value="UniProtKB-KW"/>
</dbReference>
<proteinExistence type="inferred from homology"/>
<feature type="compositionally biased region" description="Polar residues" evidence="11">
    <location>
        <begin position="1277"/>
        <end position="1286"/>
    </location>
</feature>
<dbReference type="InterPro" id="IPR007110">
    <property type="entry name" value="Ig-like_dom"/>
</dbReference>
<keyword evidence="6" id="KW-0418">Kinase</keyword>
<feature type="binding site" evidence="10">
    <location>
        <position position="304"/>
    </location>
    <ligand>
        <name>ATP</name>
        <dbReference type="ChEBI" id="CHEBI:30616"/>
    </ligand>
</feature>
<feature type="region of interest" description="Disordered" evidence="11">
    <location>
        <begin position="1209"/>
        <end position="1341"/>
    </location>
</feature>
<dbReference type="InterPro" id="IPR008271">
    <property type="entry name" value="Ser/Thr_kinase_AS"/>
</dbReference>
<organism evidence="14 15">
    <name type="scientific">Columba livia</name>
    <name type="common">Rock dove</name>
    <dbReference type="NCBI Taxonomy" id="8932"/>
    <lineage>
        <taxon>Eukaryota</taxon>
        <taxon>Metazoa</taxon>
        <taxon>Chordata</taxon>
        <taxon>Craniata</taxon>
        <taxon>Vertebrata</taxon>
        <taxon>Euteleostomi</taxon>
        <taxon>Archelosauria</taxon>
        <taxon>Archosauria</taxon>
        <taxon>Dinosauria</taxon>
        <taxon>Saurischia</taxon>
        <taxon>Theropoda</taxon>
        <taxon>Coelurosauria</taxon>
        <taxon>Aves</taxon>
        <taxon>Neognathae</taxon>
        <taxon>Neoaves</taxon>
        <taxon>Columbimorphae</taxon>
        <taxon>Columbiformes</taxon>
        <taxon>Columbidae</taxon>
        <taxon>Columba</taxon>
    </lineage>
</organism>
<feature type="region of interest" description="Disordered" evidence="11">
    <location>
        <begin position="591"/>
        <end position="615"/>
    </location>
</feature>
<name>A0A2I0MQK0_COLLI</name>
<dbReference type="GO" id="GO:0005524">
    <property type="term" value="F:ATP binding"/>
    <property type="evidence" value="ECO:0007669"/>
    <property type="project" value="UniProtKB-UniRule"/>
</dbReference>
<gene>
    <name evidence="14" type="ORF">A306_00002386</name>
</gene>
<dbReference type="SMART" id="SM00408">
    <property type="entry name" value="IGc2"/>
    <property type="match status" value="2"/>
</dbReference>
<feature type="compositionally biased region" description="Polar residues" evidence="11">
    <location>
        <begin position="1427"/>
        <end position="1437"/>
    </location>
</feature>
<evidence type="ECO:0000313" key="14">
    <source>
        <dbReference type="EMBL" id="PKK31963.1"/>
    </source>
</evidence>
<dbReference type="STRING" id="8932.A0A2I0MQK0"/>
<evidence type="ECO:0000256" key="10">
    <source>
        <dbReference type="PROSITE-ProRule" id="PRU10141"/>
    </source>
</evidence>
<keyword evidence="15" id="KW-1185">Reference proteome</keyword>
<evidence type="ECO:0000256" key="8">
    <source>
        <dbReference type="ARBA" id="ARBA00023157"/>
    </source>
</evidence>
<feature type="compositionally biased region" description="Basic and acidic residues" evidence="11">
    <location>
        <begin position="913"/>
        <end position="927"/>
    </location>
</feature>
<feature type="region of interest" description="Disordered" evidence="11">
    <location>
        <begin position="811"/>
        <end position="1142"/>
    </location>
</feature>
<dbReference type="InParanoid" id="A0A2I0MQK0"/>
<sequence>METTVQASLQRADKEIKTALKKLVDSASMLVTLPPGMRGGAGGLGLAGSVPSDHVETASGPPVLVHEASTQTQAAGGHGKAQSQVPAEEPSVPKPSPGPPHDGGDESTQERTVPITRTSPAAGAGDWYRREGDVVWDVHSEVYIETTERTCVYKTEEKTPTSPPYMQVTIEDVQVNSGECAKFQAVIEGTPQPTVLWFKGTSLLTDSSRLHQGKEGTTYFLVVDNAAPEDGGVYTCVAKNAGGEVLCKAELVVHEAKKDQAAKKVATRRKLHSLYEVKQEIGRGCFSFVKRVVHKGNRVSCAAKFIPLRSKTKARAHQERDILASLSHDRITRLLDQFETRKTLILILELCSSEELLDRLFKKSVVTEAEVKLYIKQILEGIKYLHDNNVLHLDIKPLNILMVYPEREDLKLCDFGFAQKITPFEPQYSKYGSPEFVAPEIVSQSPVSKATDIWAVGVITYLSLTCKSPFAGENDRGTLLNIQDGKISWTNPDFVHLSEDAKDFIKGILQQHPKARPSALDCLSHKWFMHNLPLDAAHFINTKQLKFIVARSKWQRSLMCYKSILVMRSIPEILERTHDNTSLAISRHLIEESTSSSTSGSSSDNENSHFPKKRHFGSTPELHLSIFDAPSHQEPPKHTSEEKLSKVSIPPVKPMRRKYASMKAEVGDKSPTESKEPMASILKEKEEGFHPRLQDEGSEQSQRSGAAEPSSARTSTDSTPHPGQKEKTDVFLSDKDRIEKAGDGTEKPPVFVPRQSVIKSTFYSQAAELPARGPSSPGREFRRQLDRARRTFRKAGYSKVPLSGLREPLLEQFELEEEEGKADNGDNHRESLLGSLTKSASFDTARKPPHPAIAGATRSRSLDDYRLRASRSVREQDILEEDTDITPQESCPEGSDHCDISAEPGKGCSVDISKQEDFRRASKDCSEKQTPPSTQCEGHGCTAVPAQQLESLPVSPHSSENRKHLLKKSKATYVEEEVEDMESKRPILTARSSDATVPSAQKHESMDNKSCPDTDFQGGKQSISTLTGSEATSKSSLESKEGMDLPQESARSTDIHPDLKGGSFLIKRTAPAPPWKDKRQKHSQEKPSTHSVAKSDLLEHKSSAVLTGPQTEPDSRQVCKDKSQELPDQSIPATTALEGKQPGTLMALQTADGGDHQKLKTYKEMRSAVLEDERPDIAAITPLSAHDGESQAHKRAPVHVDKSSAILKGEQLAVPKVPPPKSMPTLVSGGAWQAEREQPAHSKEKLAALRSESSVVTEVVPSLAHEAEIEGAGPQKVSESSGTSVLESRHQTRTFSTQNTGLPSVCESEKQERPKASLRSEVRSVVTASGRPAAGQTVPAPFSKAGHQVFEQHRAAYSDGRASAALEGEPPGVLTASQPEVAPASAYELEYEEHPKIYGGGRGVSLESGSCDARKTVPPSLRKDQSQEVSHQRSSFYSDEESAVLEGLVDEMVSLSEEMDVWAESVSGEEEHRKHISPPTEMFYKGPGGQEATDTSIPSVQGGKREVDSELHDLAESYLALSEESEVLGGQRAQTVPHECEDLEDLAFETPPSSQVSVSSTESLDVGKRPSQVSVGKDAGKHPEVSLVKIKDLSDETPSLGSGTPKFDISEVEPAYLNFSDLYDIVYFPFEFLNYRKPQPKPTGRRFIPFGERARSPPAGHLHKDKRLCIREEAEDKNRKNRLEISEDSKATNLLAMGKGAEGHKEMYGPQKDSSGKQKSSFYNKPGLFKPYARSHSMEQSVEQSLKKKVKASVAHISRILKGKISPEPEAEEDFGELGSEAVEKELLTGAEGSLKRKSALSSFKFSSLMPKEKAPSFVEELIDQAAALGQCVTLSCRTAAQSSLHIDWFRDGMPVHSSSRILISATLKNFQLLTILSVNPDDFGIYTCVATNSLGSASTSCIIRKAEVPPSPPPPDIVEIYKDGAQVVWKPVETNIPIHYTIQCKSEGLVRSLVKSVDVFLFNATNFESNPQACSISLGTDFAVIIANAVSDAKVKITGKDHKELHAATQNIPHAATEEDSEIITPSEPFPTYQTYAFQTEIKRGRFSIVRQCREKVSGKTLAAKIIPYWQEDKQTVLLEYHVLRKLHHTNIAQLKGAYVSPRHLVLIQEMCVGPELLHSLALRTSYSEVEVRDYLWQILSAIEYLHTHSVLHLDLRSENIIITEPNLLKLLDFGNAQFYTQDKVITMDKCTDYVETMAPELLTEQGALPQTDIWSIGITAFIMLSANYPVSSDAPCEFLRMTRKGKVKLTKCYAGLSGGAVWFLQSTLCANPWGRPSASECLQSPWLQETGLDNRQQALVTFPTTKLRNFLTEREKKRGLLCSKYGLMIAQ</sequence>
<keyword evidence="3" id="KW-0808">Transferase</keyword>
<dbReference type="InterPro" id="IPR000719">
    <property type="entry name" value="Prot_kinase_dom"/>
</dbReference>
<dbReference type="InterPro" id="IPR011009">
    <property type="entry name" value="Kinase-like_dom_sf"/>
</dbReference>
<evidence type="ECO:0000313" key="15">
    <source>
        <dbReference type="Proteomes" id="UP000053872"/>
    </source>
</evidence>
<feature type="compositionally biased region" description="Basic and acidic residues" evidence="11">
    <location>
        <begin position="1234"/>
        <end position="1247"/>
    </location>
</feature>
<feature type="region of interest" description="Disordered" evidence="11">
    <location>
        <begin position="69"/>
        <end position="125"/>
    </location>
</feature>
<comment type="caution">
    <text evidence="14">The sequence shown here is derived from an EMBL/GenBank/DDBJ whole genome shotgun (WGS) entry which is preliminary data.</text>
</comment>
<keyword evidence="9" id="KW-0393">Immunoglobulin domain</keyword>
<feature type="compositionally biased region" description="Polar residues" evidence="11">
    <location>
        <begin position="1019"/>
        <end position="1036"/>
    </location>
</feature>
<evidence type="ECO:0000256" key="7">
    <source>
        <dbReference type="ARBA" id="ARBA00022840"/>
    </source>
</evidence>
<dbReference type="PANTHER" id="PTHR24342">
    <property type="entry name" value="SERINE/THREONINE-PROTEIN KINASE 17"/>
    <property type="match status" value="1"/>
</dbReference>
<feature type="region of interest" description="Disordered" evidence="11">
    <location>
        <begin position="1702"/>
        <end position="1722"/>
    </location>
</feature>
<dbReference type="FunFam" id="2.60.40.10:FF:001314">
    <property type="entry name" value="Obscurin, cytoskeletal calmodulin and titin-interacting RhoGEF"/>
    <property type="match status" value="1"/>
</dbReference>
<dbReference type="Pfam" id="PF00069">
    <property type="entry name" value="Pkinase"/>
    <property type="match status" value="2"/>
</dbReference>
<feature type="region of interest" description="Disordered" evidence="11">
    <location>
        <begin position="1644"/>
        <end position="1670"/>
    </location>
</feature>
<evidence type="ECO:0000256" key="11">
    <source>
        <dbReference type="SAM" id="MobiDB-lite"/>
    </source>
</evidence>
<comment type="similarity">
    <text evidence="1">Belongs to the protein kinase superfamily. CAMK Ser/Thr protein kinase family.</text>
</comment>
<feature type="compositionally biased region" description="Basic and acidic residues" evidence="11">
    <location>
        <begin position="1307"/>
        <end position="1322"/>
    </location>
</feature>
<dbReference type="FunFam" id="1.10.510.10:FF:000519">
    <property type="entry name" value="Obscurin, cytoskeletal calmodulin and titin-interacting RhoGEF"/>
    <property type="match status" value="1"/>
</dbReference>
<dbReference type="PROSITE" id="PS50011">
    <property type="entry name" value="PROTEIN_KINASE_DOM"/>
    <property type="match status" value="2"/>
</dbReference>
<dbReference type="InterPro" id="IPR036179">
    <property type="entry name" value="Ig-like_dom_sf"/>
</dbReference>
<evidence type="ECO:0000256" key="9">
    <source>
        <dbReference type="ARBA" id="ARBA00023319"/>
    </source>
</evidence>
<dbReference type="InterPro" id="IPR003598">
    <property type="entry name" value="Ig_sub2"/>
</dbReference>
<feature type="compositionally biased region" description="Low complexity" evidence="11">
    <location>
        <begin position="593"/>
        <end position="603"/>
    </location>
</feature>
<dbReference type="SUPFAM" id="SSF48726">
    <property type="entry name" value="Immunoglobulin"/>
    <property type="match status" value="2"/>
</dbReference>
<feature type="compositionally biased region" description="Basic and acidic residues" evidence="11">
    <location>
        <begin position="665"/>
        <end position="695"/>
    </location>
</feature>
<feature type="compositionally biased region" description="Polar residues" evidence="11">
    <location>
        <begin position="711"/>
        <end position="721"/>
    </location>
</feature>
<feature type="compositionally biased region" description="Basic and acidic residues" evidence="11">
    <location>
        <begin position="821"/>
        <end position="831"/>
    </location>
</feature>
<evidence type="ECO:0000256" key="4">
    <source>
        <dbReference type="ARBA" id="ARBA00022737"/>
    </source>
</evidence>
<dbReference type="PROSITE" id="PS00108">
    <property type="entry name" value="PROTEIN_KINASE_ST"/>
    <property type="match status" value="1"/>
</dbReference>
<evidence type="ECO:0000259" key="13">
    <source>
        <dbReference type="PROSITE" id="PS50835"/>
    </source>
</evidence>
<evidence type="ECO:0000259" key="12">
    <source>
        <dbReference type="PROSITE" id="PS50011"/>
    </source>
</evidence>
<dbReference type="EMBL" id="AKCR02000004">
    <property type="protein sequence ID" value="PKK31963.1"/>
    <property type="molecule type" value="Genomic_DNA"/>
</dbReference>
<dbReference type="GO" id="GO:0035556">
    <property type="term" value="P:intracellular signal transduction"/>
    <property type="evidence" value="ECO:0007669"/>
    <property type="project" value="TreeGrafter"/>
</dbReference>
<protein>
    <submittedName>
        <fullName evidence="14">Obscurin-like</fullName>
    </submittedName>
</protein>
<dbReference type="SMART" id="SM00409">
    <property type="entry name" value="IG"/>
    <property type="match status" value="2"/>
</dbReference>
<dbReference type="PROSITE" id="PS00109">
    <property type="entry name" value="PROTEIN_KINASE_TYR"/>
    <property type="match status" value="1"/>
</dbReference>
<keyword evidence="5 10" id="KW-0547">Nucleotide-binding</keyword>
<feature type="region of interest" description="Disordered" evidence="11">
    <location>
        <begin position="1400"/>
        <end position="1440"/>
    </location>
</feature>
<feature type="compositionally biased region" description="Basic and acidic residues" evidence="11">
    <location>
        <begin position="1113"/>
        <end position="1125"/>
    </location>
</feature>
<dbReference type="FunFam" id="1.10.510.10:FF:000912">
    <property type="entry name" value="obscurin isoform X1"/>
    <property type="match status" value="1"/>
</dbReference>
<feature type="compositionally biased region" description="Low complexity" evidence="11">
    <location>
        <begin position="1550"/>
        <end position="1563"/>
    </location>
</feature>
<feature type="compositionally biased region" description="Polar residues" evidence="11">
    <location>
        <begin position="990"/>
        <end position="999"/>
    </location>
</feature>
<dbReference type="SMART" id="SM00220">
    <property type="entry name" value="S_TKc"/>
    <property type="match status" value="2"/>
</dbReference>
<dbReference type="Gene3D" id="3.30.200.20">
    <property type="entry name" value="Phosphorylase Kinase, domain 1"/>
    <property type="match status" value="2"/>
</dbReference>
<evidence type="ECO:0000256" key="6">
    <source>
        <dbReference type="ARBA" id="ARBA00022777"/>
    </source>
</evidence>
<dbReference type="FunFam" id="3.30.200.20:FF:000424">
    <property type="entry name" value="obscurin isoform X5"/>
    <property type="match status" value="1"/>
</dbReference>
<evidence type="ECO:0000256" key="1">
    <source>
        <dbReference type="ARBA" id="ARBA00006692"/>
    </source>
</evidence>
<dbReference type="InterPro" id="IPR013783">
    <property type="entry name" value="Ig-like_fold"/>
</dbReference>
<keyword evidence="2" id="KW-0723">Serine/threonine-protein kinase</keyword>
<dbReference type="PROSITE" id="PS50835">
    <property type="entry name" value="IG_LIKE"/>
    <property type="match status" value="2"/>
</dbReference>
<feature type="compositionally biased region" description="Basic and acidic residues" evidence="11">
    <location>
        <begin position="860"/>
        <end position="877"/>
    </location>
</feature>
<dbReference type="InterPro" id="IPR008266">
    <property type="entry name" value="Tyr_kinase_AS"/>
</dbReference>
<dbReference type="PANTHER" id="PTHR24342:SF14">
    <property type="entry name" value="DEATH-ASSOCIATED PROTEIN KINASE DAPK-1"/>
    <property type="match status" value="1"/>
</dbReference>
<dbReference type="Gene3D" id="1.10.510.10">
    <property type="entry name" value="Transferase(Phosphotransferase) domain 1"/>
    <property type="match status" value="2"/>
</dbReference>
<dbReference type="Pfam" id="PF07679">
    <property type="entry name" value="I-set"/>
    <property type="match status" value="2"/>
</dbReference>
<feature type="domain" description="Ig-like" evidence="13">
    <location>
        <begin position="1816"/>
        <end position="1905"/>
    </location>
</feature>
<dbReference type="SUPFAM" id="SSF56112">
    <property type="entry name" value="Protein kinase-like (PK-like)"/>
    <property type="match status" value="2"/>
</dbReference>
<accession>A0A2I0MQK0</accession>
<feature type="compositionally biased region" description="Basic and acidic residues" evidence="11">
    <location>
        <begin position="634"/>
        <end position="645"/>
    </location>
</feature>
<dbReference type="GO" id="GO:0005634">
    <property type="term" value="C:nucleus"/>
    <property type="evidence" value="ECO:0007669"/>
    <property type="project" value="TreeGrafter"/>
</dbReference>
<dbReference type="GO" id="GO:0043065">
    <property type="term" value="P:positive regulation of apoptotic process"/>
    <property type="evidence" value="ECO:0007669"/>
    <property type="project" value="TreeGrafter"/>
</dbReference>
<feature type="domain" description="Protein kinase" evidence="12">
    <location>
        <begin position="275"/>
        <end position="528"/>
    </location>
</feature>
<dbReference type="InterPro" id="IPR017441">
    <property type="entry name" value="Protein_kinase_ATP_BS"/>
</dbReference>
<evidence type="ECO:0000256" key="5">
    <source>
        <dbReference type="ARBA" id="ARBA00022741"/>
    </source>
</evidence>
<dbReference type="InterPro" id="IPR003599">
    <property type="entry name" value="Ig_sub"/>
</dbReference>
<dbReference type="CDD" id="cd14110">
    <property type="entry name" value="STKc_obscurin_rpt2"/>
    <property type="match status" value="1"/>
</dbReference>
<dbReference type="Gene3D" id="2.60.40.10">
    <property type="entry name" value="Immunoglobulins"/>
    <property type="match status" value="2"/>
</dbReference>
<dbReference type="InterPro" id="IPR013098">
    <property type="entry name" value="Ig_I-set"/>
</dbReference>
<feature type="domain" description="Ig-like" evidence="13">
    <location>
        <begin position="164"/>
        <end position="252"/>
    </location>
</feature>
<evidence type="ECO:0000256" key="3">
    <source>
        <dbReference type="ARBA" id="ARBA00022679"/>
    </source>
</evidence>
<keyword evidence="8" id="KW-1015">Disulfide bond</keyword>
<keyword evidence="4" id="KW-0677">Repeat</keyword>
<feature type="region of interest" description="Disordered" evidence="11">
    <location>
        <begin position="628"/>
        <end position="787"/>
    </location>
</feature>
<dbReference type="PROSITE" id="PS00107">
    <property type="entry name" value="PROTEIN_KINASE_ATP"/>
    <property type="match status" value="1"/>
</dbReference>
<feature type="region of interest" description="Disordered" evidence="11">
    <location>
        <begin position="1550"/>
        <end position="1580"/>
    </location>
</feature>
<dbReference type="Proteomes" id="UP000053872">
    <property type="component" value="Unassembled WGS sequence"/>
</dbReference>
<keyword evidence="7 10" id="KW-0067">ATP-binding</keyword>
<feature type="compositionally biased region" description="Low complexity" evidence="11">
    <location>
        <begin position="1251"/>
        <end position="1262"/>
    </location>
</feature>
<evidence type="ECO:0000256" key="2">
    <source>
        <dbReference type="ARBA" id="ARBA00022527"/>
    </source>
</evidence>
<feature type="compositionally biased region" description="Polar residues" evidence="11">
    <location>
        <begin position="1293"/>
        <end position="1302"/>
    </location>
</feature>